<dbReference type="Pfam" id="PF19143">
    <property type="entry name" value="Omp85_2"/>
    <property type="match status" value="1"/>
</dbReference>
<feature type="short sequence motif" description="GXSXG" evidence="4">
    <location>
        <begin position="83"/>
        <end position="87"/>
    </location>
</feature>
<dbReference type="PANTHER" id="PTHR14226">
    <property type="entry name" value="NEUROPATHY TARGET ESTERASE/SWISS CHEESE D.MELANOGASTER"/>
    <property type="match status" value="1"/>
</dbReference>
<feature type="domain" description="PNPLA" evidence="5">
    <location>
        <begin position="52"/>
        <end position="261"/>
    </location>
</feature>
<evidence type="ECO:0000259" key="5">
    <source>
        <dbReference type="PROSITE" id="PS51635"/>
    </source>
</evidence>
<evidence type="ECO:0000256" key="2">
    <source>
        <dbReference type="ARBA" id="ARBA00022963"/>
    </source>
</evidence>
<dbReference type="Gene3D" id="3.40.1090.10">
    <property type="entry name" value="Cytosolic phospholipase A2 catalytic domain"/>
    <property type="match status" value="2"/>
</dbReference>
<dbReference type="GO" id="GO:0016042">
    <property type="term" value="P:lipid catabolic process"/>
    <property type="evidence" value="ECO:0007669"/>
    <property type="project" value="UniProtKB-UniRule"/>
</dbReference>
<comment type="caution">
    <text evidence="6">The sequence shown here is derived from an EMBL/GenBank/DDBJ whole genome shotgun (WGS) entry which is preliminary data.</text>
</comment>
<evidence type="ECO:0000313" key="6">
    <source>
        <dbReference type="EMBL" id="MBO8479485.1"/>
    </source>
</evidence>
<dbReference type="AlphaFoldDB" id="A0A9D9IWM1"/>
<proteinExistence type="predicted"/>
<feature type="non-terminal residue" evidence="6">
    <location>
        <position position="1"/>
    </location>
</feature>
<dbReference type="InterPro" id="IPR002641">
    <property type="entry name" value="PNPLA_dom"/>
</dbReference>
<evidence type="ECO:0000256" key="1">
    <source>
        <dbReference type="ARBA" id="ARBA00022801"/>
    </source>
</evidence>
<evidence type="ECO:0000256" key="3">
    <source>
        <dbReference type="ARBA" id="ARBA00023098"/>
    </source>
</evidence>
<dbReference type="Pfam" id="PF01734">
    <property type="entry name" value="Patatin"/>
    <property type="match status" value="1"/>
</dbReference>
<feature type="short sequence motif" description="DGA/G" evidence="4">
    <location>
        <begin position="248"/>
        <end position="250"/>
    </location>
</feature>
<dbReference type="PROSITE" id="PS51635">
    <property type="entry name" value="PNPLA"/>
    <property type="match status" value="1"/>
</dbReference>
<reference evidence="6" key="2">
    <citation type="journal article" date="2021" name="PeerJ">
        <title>Extensive microbial diversity within the chicken gut microbiome revealed by metagenomics and culture.</title>
        <authorList>
            <person name="Gilroy R."/>
            <person name="Ravi A."/>
            <person name="Getino M."/>
            <person name="Pursley I."/>
            <person name="Horton D.L."/>
            <person name="Alikhan N.F."/>
            <person name="Baker D."/>
            <person name="Gharbi K."/>
            <person name="Hall N."/>
            <person name="Watson M."/>
            <person name="Adriaenssens E.M."/>
            <person name="Foster-Nyarko E."/>
            <person name="Jarju S."/>
            <person name="Secka A."/>
            <person name="Antonio M."/>
            <person name="Oren A."/>
            <person name="Chaudhuri R.R."/>
            <person name="La Ragione R."/>
            <person name="Hildebrand F."/>
            <person name="Pallen M.J."/>
        </authorList>
    </citation>
    <scope>NUCLEOTIDE SEQUENCE</scope>
    <source>
        <strain evidence="6">B3-1481</strain>
    </source>
</reference>
<feature type="active site" description="Proton acceptor" evidence="4">
    <location>
        <position position="248"/>
    </location>
</feature>
<keyword evidence="3 4" id="KW-0443">Lipid metabolism</keyword>
<evidence type="ECO:0000313" key="7">
    <source>
        <dbReference type="Proteomes" id="UP000823769"/>
    </source>
</evidence>
<protein>
    <submittedName>
        <fullName evidence="6">Patatin-like phospholipase family protein</fullName>
    </submittedName>
</protein>
<dbReference type="InterPro" id="IPR043864">
    <property type="entry name" value="Omp85-like_dom"/>
</dbReference>
<dbReference type="GO" id="GO:0016787">
    <property type="term" value="F:hydrolase activity"/>
    <property type="evidence" value="ECO:0007669"/>
    <property type="project" value="UniProtKB-UniRule"/>
</dbReference>
<dbReference type="InterPro" id="IPR016035">
    <property type="entry name" value="Acyl_Trfase/lysoPLipase"/>
</dbReference>
<organism evidence="6 7">
    <name type="scientific">Candidatus Cryptobacteroides avistercoris</name>
    <dbReference type="NCBI Taxonomy" id="2840758"/>
    <lineage>
        <taxon>Bacteria</taxon>
        <taxon>Pseudomonadati</taxon>
        <taxon>Bacteroidota</taxon>
        <taxon>Bacteroidia</taxon>
        <taxon>Bacteroidales</taxon>
        <taxon>Candidatus Cryptobacteroides</taxon>
    </lineage>
</organism>
<keyword evidence="1 4" id="KW-0378">Hydrolase</keyword>
<feature type="active site" description="Nucleophile" evidence="4">
    <location>
        <position position="85"/>
    </location>
</feature>
<dbReference type="SUPFAM" id="SSF52151">
    <property type="entry name" value="FabD/lysophospholipase-like"/>
    <property type="match status" value="1"/>
</dbReference>
<name>A0A9D9IWM1_9BACT</name>
<accession>A0A9D9IWM1</accession>
<sequence>TLLCCTAAVAQNFPNGLTTDSVDPAADSLFFSRMRERMDSIRRTEHRPTVALVLSGGGAKGAAQVGALRYLEETGIPIDLVCGTSIGGMLGGMYAVGYDSGRLAQLFMDQDWNVMLSDYVDPVYIPYSMKMYNARYLISIPFDTAREVFDSRMPEGPGYRRQTFLGSLPSGMVYGFNVNNLLSSLTVGWQDSLSFAELPVPFVCVATDVVSGKAKNWVSGSLNTAVRSTMSIPGLFEPVRSSGMVLVDGGTRNNFPTDIARAAGADYIIGIELSDSKAGYEDVNNIVDIAMQFVDMLGGGAFLTNVKLPDVTIKPDIPEYNMMSFSREAVDTMLRRGYAAAQRKAGELQALKEKVGGGRAAVLDGAVNIAETPVEIGEIVFNGVGEKEAAIISKLLSFEEGATVGKKELDEVMSRFQATGAFSSVTWSLLGHAEPYVLAFEFVKAPANNIGLGFRIDSEEWASLLFNFGLNTNSMTGSRLNFTAKLGQNLKADIHYSLDFPRFPAINLTASISQYRGDLGTPGSKYAYNASYWTHKELLYLTDVRWTRLNFEAGFKNQYINLDRSTHLGSLIEQTFSEEALKGDYLGVFANGHLYTFDDYYYPSKGTSLSFGVNYDFIKPGDSSFRPVLTVAAGFRTVVPLGGKFAFIPEIYLRGVLSTGENTDGGGHVYKDISVLHTNFVGGDIAGRYTDSQIPFFGLDNVTIADEYLSTVALELRYNPARRFYVSAMTGIIESNDSASRFIPDFSPDIWAVGAEFAYDSVAGPIKLNCHWSNTNKWGVYVSFGFDF</sequence>
<gene>
    <name evidence="6" type="ORF">IAB76_00005</name>
</gene>
<dbReference type="Proteomes" id="UP000823769">
    <property type="component" value="Unassembled WGS sequence"/>
</dbReference>
<evidence type="ECO:0000256" key="4">
    <source>
        <dbReference type="PROSITE-ProRule" id="PRU01161"/>
    </source>
</evidence>
<dbReference type="PANTHER" id="PTHR14226:SF29">
    <property type="entry name" value="NEUROPATHY TARGET ESTERASE SWS"/>
    <property type="match status" value="1"/>
</dbReference>
<keyword evidence="2 4" id="KW-0442">Lipid degradation</keyword>
<reference evidence="6" key="1">
    <citation type="submission" date="2020-10" db="EMBL/GenBank/DDBJ databases">
        <authorList>
            <person name="Gilroy R."/>
        </authorList>
    </citation>
    <scope>NUCLEOTIDE SEQUENCE</scope>
    <source>
        <strain evidence="6">B3-1481</strain>
    </source>
</reference>
<feature type="short sequence motif" description="GXGXXG" evidence="4">
    <location>
        <begin position="56"/>
        <end position="61"/>
    </location>
</feature>
<dbReference type="InterPro" id="IPR050301">
    <property type="entry name" value="NTE"/>
</dbReference>
<dbReference type="EMBL" id="JADILW010000001">
    <property type="protein sequence ID" value="MBO8479485.1"/>
    <property type="molecule type" value="Genomic_DNA"/>
</dbReference>